<evidence type="ECO:0008006" key="4">
    <source>
        <dbReference type="Google" id="ProtNLM"/>
    </source>
</evidence>
<dbReference type="Proteomes" id="UP000017842">
    <property type="component" value="Unassembled WGS sequence"/>
</dbReference>
<evidence type="ECO:0000313" key="2">
    <source>
        <dbReference type="EMBL" id="ESS73887.1"/>
    </source>
</evidence>
<accession>V5C5Z7</accession>
<name>V5C5Z7_9GAMM</name>
<evidence type="ECO:0000256" key="1">
    <source>
        <dbReference type="SAM" id="SignalP"/>
    </source>
</evidence>
<feature type="chain" id="PRO_5004732001" description="Secreted protein" evidence="1">
    <location>
        <begin position="25"/>
        <end position="244"/>
    </location>
</feature>
<keyword evidence="3" id="KW-1185">Reference proteome</keyword>
<dbReference type="RefSeq" id="WP_023493122.1">
    <property type="nucleotide sequence ID" value="NZ_AYLO01000008.1"/>
</dbReference>
<keyword evidence="1" id="KW-0732">Signal</keyword>
<sequence length="244" mass="26275">MYTNKFTRTVAFALCSAFALPAAAAPKLIGDGDLKAAKTSYMFFYADPKKVKLTTATIEAQLQERLIAAGLNTTPCLIPADLNANNLVCGNAVRFGTDFFSFNSITNIPKPTLPFTGADKQSGLDRISLEFGVNGRSPALGQPNEAPRVVQIRFNKRIAQFGMVFDPFIVTNSPDLQEGRVSDGIQFIVNGQATPVRDFTQETRGNIPFVGVEDSHGFTELTIISTGGGSIIGDQFTIVPLANF</sequence>
<feature type="signal peptide" evidence="1">
    <location>
        <begin position="1"/>
        <end position="24"/>
    </location>
</feature>
<comment type="caution">
    <text evidence="2">The sequence shown here is derived from an EMBL/GenBank/DDBJ whole genome shotgun (WGS) entry which is preliminary data.</text>
</comment>
<evidence type="ECO:0000313" key="3">
    <source>
        <dbReference type="Proteomes" id="UP000017842"/>
    </source>
</evidence>
<dbReference type="OrthoDB" id="5567596at2"/>
<gene>
    <name evidence="2" type="ORF">MGMO_8c00240</name>
</gene>
<protein>
    <recommendedName>
        <fullName evidence="4">Secreted protein</fullName>
    </recommendedName>
</protein>
<proteinExistence type="predicted"/>
<dbReference type="AlphaFoldDB" id="V5C5Z7"/>
<organism evidence="2 3">
    <name type="scientific">Methyloglobulus morosus KoM1</name>
    <dbReference type="NCBI Taxonomy" id="1116472"/>
    <lineage>
        <taxon>Bacteria</taxon>
        <taxon>Pseudomonadati</taxon>
        <taxon>Pseudomonadota</taxon>
        <taxon>Gammaproteobacteria</taxon>
        <taxon>Methylococcales</taxon>
        <taxon>Methylococcaceae</taxon>
        <taxon>Methyloglobulus</taxon>
    </lineage>
</organism>
<dbReference type="EMBL" id="AYLO01000008">
    <property type="protein sequence ID" value="ESS73887.1"/>
    <property type="molecule type" value="Genomic_DNA"/>
</dbReference>
<reference evidence="2 3" key="1">
    <citation type="journal article" date="2013" name="Genome Announc.">
        <title>Draft Genome Sequence of the Methanotrophic Gammaproteobacterium Methyloglobulus morosus DSM 22980 Strain KoM1.</title>
        <authorList>
            <person name="Poehlein A."/>
            <person name="Deutzmann J.S."/>
            <person name="Daniel R."/>
            <person name="Simeonova D.D."/>
        </authorList>
    </citation>
    <scope>NUCLEOTIDE SEQUENCE [LARGE SCALE GENOMIC DNA]</scope>
    <source>
        <strain evidence="2 3">KoM1</strain>
    </source>
</reference>